<keyword evidence="1" id="KW-0472">Membrane</keyword>
<evidence type="ECO:0000313" key="2">
    <source>
        <dbReference type="EMBL" id="SPZ94209.1"/>
    </source>
</evidence>
<keyword evidence="1" id="KW-0812">Transmembrane</keyword>
<accession>A0A654DQE7</accession>
<evidence type="ECO:0000256" key="1">
    <source>
        <dbReference type="SAM" id="Phobius"/>
    </source>
</evidence>
<dbReference type="EMBL" id="CABWMV010000028">
    <property type="protein sequence ID" value="VXD07672.1"/>
    <property type="molecule type" value="Genomic_DNA"/>
</dbReference>
<dbReference type="EMBL" id="UAUU01000011">
    <property type="protein sequence ID" value="SPZ94209.1"/>
    <property type="molecule type" value="Genomic_DNA"/>
</dbReference>
<evidence type="ECO:0000313" key="4">
    <source>
        <dbReference type="Proteomes" id="UP000251241"/>
    </source>
</evidence>
<organism evidence="2 4">
    <name type="scientific">Sphingobacterium multivorum</name>
    <dbReference type="NCBI Taxonomy" id="28454"/>
    <lineage>
        <taxon>Bacteria</taxon>
        <taxon>Pseudomonadati</taxon>
        <taxon>Bacteroidota</taxon>
        <taxon>Sphingobacteriia</taxon>
        <taxon>Sphingobacteriales</taxon>
        <taxon>Sphingobacteriaceae</taxon>
        <taxon>Sphingobacterium</taxon>
    </lineage>
</organism>
<dbReference type="GeneID" id="97183655"/>
<reference evidence="2 4" key="1">
    <citation type="submission" date="2018-06" db="EMBL/GenBank/DDBJ databases">
        <authorList>
            <consortium name="Pathogen Informatics"/>
            <person name="Doyle S."/>
        </authorList>
    </citation>
    <scope>NUCLEOTIDE SEQUENCE [LARGE SCALE GENOMIC DNA]</scope>
    <source>
        <strain evidence="2 4">NCTC11343</strain>
    </source>
</reference>
<reference evidence="3 5" key="2">
    <citation type="submission" date="2019-10" db="EMBL/GenBank/DDBJ databases">
        <authorList>
            <person name="Karimi E."/>
        </authorList>
    </citation>
    <scope>NUCLEOTIDE SEQUENCE [LARGE SCALE GENOMIC DNA]</scope>
    <source>
        <strain evidence="3">Sphingobacterium sp. 8BC</strain>
    </source>
</reference>
<dbReference type="AlphaFoldDB" id="A0A2X2LM60"/>
<sequence length="40" mass="4427">MKEKQENKGRGSAHNVSGDRIAKVIVVVLIIAMIFQLYIG</sequence>
<proteinExistence type="predicted"/>
<evidence type="ECO:0000313" key="3">
    <source>
        <dbReference type="EMBL" id="VXD07672.1"/>
    </source>
</evidence>
<protein>
    <submittedName>
        <fullName evidence="2">Uncharacterized protein</fullName>
    </submittedName>
</protein>
<name>A0A2X2LM60_SPHMU</name>
<evidence type="ECO:0000313" key="5">
    <source>
        <dbReference type="Proteomes" id="UP000432350"/>
    </source>
</evidence>
<feature type="transmembrane region" description="Helical" evidence="1">
    <location>
        <begin position="21"/>
        <end position="39"/>
    </location>
</feature>
<dbReference type="RefSeq" id="WP_256604641.1">
    <property type="nucleotide sequence ID" value="NZ_CP068086.1"/>
</dbReference>
<dbReference type="Proteomes" id="UP000432350">
    <property type="component" value="Unassembled WGS sequence"/>
</dbReference>
<keyword evidence="1" id="KW-1133">Transmembrane helix</keyword>
<accession>A0A2X2LM60</accession>
<dbReference type="Proteomes" id="UP000251241">
    <property type="component" value="Unassembled WGS sequence"/>
</dbReference>
<gene>
    <name evidence="2" type="ORF">NCTC11343_05150</name>
    <name evidence="3" type="ORF">SPHINGO8BC_90069</name>
</gene>